<evidence type="ECO:0000313" key="2">
    <source>
        <dbReference type="EMBL" id="KXZ59047.1"/>
    </source>
</evidence>
<organism evidence="2 3">
    <name type="scientific">Brevibacterium ravenspurgense</name>
    <dbReference type="NCBI Taxonomy" id="479117"/>
    <lineage>
        <taxon>Bacteria</taxon>
        <taxon>Bacillati</taxon>
        <taxon>Actinomycetota</taxon>
        <taxon>Actinomycetes</taxon>
        <taxon>Micrococcales</taxon>
        <taxon>Brevibacteriaceae</taxon>
        <taxon>Brevibacterium</taxon>
    </lineage>
</organism>
<keyword evidence="1" id="KW-0812">Transmembrane</keyword>
<sequence>MDEFERRIRDARPLSGHRHLPLTGRAKQELADLVLSSPNVPPASRRLGPSPGHPRRFSRRLMLIASSLAAFAIAGGVTLNILPDTPASAATPPLLVTDHIDASAEEILDESAKLMLQRDPPPNRIRMETWVLNTEIDANGTIISSSVEPRHEEITFVGDGNVHVVVTVAPPFPGQKTEHLATPGTVLSDETFAPGEFDTPYPEAVPTEPTEIADYLATVAGSEQPLGAGETIQEVSSILSSNVLSRDQESALLSYVSGLPNLEVAGRVTDRLGRDGIAIRATDRDPGHVEDLLIISPRAGSITAAETIYIGNDRTDIASPSVIHYVAWDR</sequence>
<dbReference type="EMBL" id="LQQC01000007">
    <property type="protein sequence ID" value="KXZ59047.1"/>
    <property type="molecule type" value="Genomic_DNA"/>
</dbReference>
<accession>A0A150HAB3</accession>
<feature type="transmembrane region" description="Helical" evidence="1">
    <location>
        <begin position="61"/>
        <end position="82"/>
    </location>
</feature>
<evidence type="ECO:0000256" key="1">
    <source>
        <dbReference type="SAM" id="Phobius"/>
    </source>
</evidence>
<evidence type="ECO:0000313" key="3">
    <source>
        <dbReference type="Proteomes" id="UP000243589"/>
    </source>
</evidence>
<dbReference type="AlphaFoldDB" id="A0A150HAB3"/>
<comment type="caution">
    <text evidence="2">The sequence shown here is derived from an EMBL/GenBank/DDBJ whole genome shotgun (WGS) entry which is preliminary data.</text>
</comment>
<keyword evidence="1" id="KW-0472">Membrane</keyword>
<dbReference type="PATRIC" id="fig|479117.4.peg.602"/>
<keyword evidence="3" id="KW-1185">Reference proteome</keyword>
<proteinExistence type="predicted"/>
<reference evidence="2 3" key="1">
    <citation type="submission" date="2016-01" db="EMBL/GenBank/DDBJ databases">
        <title>Use of Whole Genome Sequencing to ascertain that Brevibacterium massiliense (Roux, Raoult 2009) is a later heterotypic synonym of Brevibacterium ravenspurgense (Mages 2008).</title>
        <authorList>
            <person name="Bernier A.-M."/>
            <person name="Burdz T."/>
            <person name="Huynh C."/>
            <person name="Pachecho A.L."/>
            <person name="Wiebe D."/>
            <person name="Bonner C."/>
            <person name="Bernard K."/>
        </authorList>
    </citation>
    <scope>NUCLEOTIDE SEQUENCE [LARGE SCALE GENOMIC DNA]</scope>
    <source>
        <strain evidence="2 3">CCUG56047</strain>
    </source>
</reference>
<evidence type="ECO:0008006" key="4">
    <source>
        <dbReference type="Google" id="ProtNLM"/>
    </source>
</evidence>
<protein>
    <recommendedName>
        <fullName evidence="4">CU044_5270 family protein</fullName>
    </recommendedName>
</protein>
<dbReference type="Proteomes" id="UP000243589">
    <property type="component" value="Unassembled WGS sequence"/>
</dbReference>
<gene>
    <name evidence="2" type="ORF">Bravens_00600</name>
</gene>
<name>A0A150HAB3_9MICO</name>
<keyword evidence="1" id="KW-1133">Transmembrane helix</keyword>